<dbReference type="STRING" id="1005928.SAMN04487859_1242"/>
<feature type="active site" description="Proton donor" evidence="1">
    <location>
        <position position="59"/>
    </location>
</feature>
<dbReference type="PIRSF" id="PIRSF004789">
    <property type="entry name" value="DR1281"/>
    <property type="match status" value="1"/>
</dbReference>
<dbReference type="AlphaFoldDB" id="A0A1I5G230"/>
<proteinExistence type="predicted"/>
<dbReference type="InterPro" id="IPR029052">
    <property type="entry name" value="Metallo-depent_PP-like"/>
</dbReference>
<dbReference type="GO" id="GO:0004113">
    <property type="term" value="F:2',3'-cyclic-nucleotide 3'-phosphodiesterase activity"/>
    <property type="evidence" value="ECO:0007669"/>
    <property type="project" value="TreeGrafter"/>
</dbReference>
<dbReference type="EMBL" id="FOVP01000024">
    <property type="protein sequence ID" value="SFO29631.1"/>
    <property type="molecule type" value="Genomic_DNA"/>
</dbReference>
<sequence>MGRAGRAAVAETLRRLRTEWRLDFVVVNGENASGGMGLTGAHARGLFEAGADCVTLGDHAFDQKDMLQAIGNETRIIRPLNFAKNAPGRGHRVFTDARGRKVLVAQVLGQVFMKRAFDDPFSAIDEVLRAHPPGGAVQAAIVDMHCEATSEKMAMGHFCDGRASLVVGTHTHIPTADTQILPGGTAFQGDAGMCGDYLSVIGMDKTEPMRRFVTGMGKERFTPALGAATVSGVYVETDDKTGKATRVSMVRQGGRLEQAGP</sequence>
<accession>A0A1I5G230</accession>
<dbReference type="Gene3D" id="3.60.21.10">
    <property type="match status" value="1"/>
</dbReference>
<reference evidence="3" key="1">
    <citation type="submission" date="2016-10" db="EMBL/GenBank/DDBJ databases">
        <authorList>
            <person name="Varghese N."/>
            <person name="Submissions S."/>
        </authorList>
    </citation>
    <scope>NUCLEOTIDE SEQUENCE [LARGE SCALE GENOMIC DNA]</scope>
    <source>
        <strain evidence="3">DSM 28463</strain>
    </source>
</reference>
<evidence type="ECO:0000313" key="3">
    <source>
        <dbReference type="Proteomes" id="UP000198599"/>
    </source>
</evidence>
<dbReference type="SUPFAM" id="SSF56300">
    <property type="entry name" value="Metallo-dependent phosphatases"/>
    <property type="match status" value="1"/>
</dbReference>
<dbReference type="InterPro" id="IPR005235">
    <property type="entry name" value="YmdB-like"/>
</dbReference>
<evidence type="ECO:0008006" key="4">
    <source>
        <dbReference type="Google" id="ProtNLM"/>
    </source>
</evidence>
<evidence type="ECO:0000313" key="2">
    <source>
        <dbReference type="EMBL" id="SFO29631.1"/>
    </source>
</evidence>
<name>A0A1I5G230_9RHOB</name>
<dbReference type="Proteomes" id="UP000198599">
    <property type="component" value="Unassembled WGS sequence"/>
</dbReference>
<organism evidence="2 3">
    <name type="scientific">Roseovarius lutimaris</name>
    <dbReference type="NCBI Taxonomy" id="1005928"/>
    <lineage>
        <taxon>Bacteria</taxon>
        <taxon>Pseudomonadati</taxon>
        <taxon>Pseudomonadota</taxon>
        <taxon>Alphaproteobacteria</taxon>
        <taxon>Rhodobacterales</taxon>
        <taxon>Roseobacteraceae</taxon>
        <taxon>Roseovarius</taxon>
    </lineage>
</organism>
<gene>
    <name evidence="2" type="ORF">SAMN04487859_1242</name>
</gene>
<protein>
    <recommendedName>
        <fullName evidence="4">Capsule synthesis protein CapA domain-containing protein</fullName>
    </recommendedName>
</protein>
<keyword evidence="3" id="KW-1185">Reference proteome</keyword>
<evidence type="ECO:0000256" key="1">
    <source>
        <dbReference type="PIRSR" id="PIRSR004789-50"/>
    </source>
</evidence>
<dbReference type="PANTHER" id="PTHR36303:SF1">
    <property type="entry name" value="2',3'-CYCLIC-NUCLEOTIDE 2'-PHOSPHODIESTERASE"/>
    <property type="match status" value="1"/>
</dbReference>
<dbReference type="PANTHER" id="PTHR36303">
    <property type="entry name" value="2',3'-CYCLIC-NUCLEOTIDE 2'-PHOSPHODIESTERASE"/>
    <property type="match status" value="1"/>
</dbReference>
<dbReference type="Pfam" id="PF13277">
    <property type="entry name" value="YmdB"/>
    <property type="match status" value="1"/>
</dbReference>